<keyword evidence="2" id="KW-1185">Reference proteome</keyword>
<evidence type="ECO:0000313" key="1">
    <source>
        <dbReference type="EMBL" id="CAG8757222.1"/>
    </source>
</evidence>
<protein>
    <submittedName>
        <fullName evidence="1">19091_t:CDS:1</fullName>
    </submittedName>
</protein>
<sequence length="86" mass="9705">PKSYNKVTIVSSKDISNFDASFTVEVSSDGYNWNICDKLESSYEAQDYDSVDNIVAMDLDSADIPKSNMITMDFKCFEDENKNNPV</sequence>
<feature type="non-terminal residue" evidence="1">
    <location>
        <position position="1"/>
    </location>
</feature>
<gene>
    <name evidence="1" type="ORF">RFULGI_LOCUS14042</name>
</gene>
<name>A0A9N9IZV3_9GLOM</name>
<dbReference type="OrthoDB" id="1684102at2759"/>
<organism evidence="1 2">
    <name type="scientific">Racocetra fulgida</name>
    <dbReference type="NCBI Taxonomy" id="60492"/>
    <lineage>
        <taxon>Eukaryota</taxon>
        <taxon>Fungi</taxon>
        <taxon>Fungi incertae sedis</taxon>
        <taxon>Mucoromycota</taxon>
        <taxon>Glomeromycotina</taxon>
        <taxon>Glomeromycetes</taxon>
        <taxon>Diversisporales</taxon>
        <taxon>Gigasporaceae</taxon>
        <taxon>Racocetra</taxon>
    </lineage>
</organism>
<dbReference type="EMBL" id="CAJVPZ010039317">
    <property type="protein sequence ID" value="CAG8757222.1"/>
    <property type="molecule type" value="Genomic_DNA"/>
</dbReference>
<evidence type="ECO:0000313" key="2">
    <source>
        <dbReference type="Proteomes" id="UP000789396"/>
    </source>
</evidence>
<dbReference type="Proteomes" id="UP000789396">
    <property type="component" value="Unassembled WGS sequence"/>
</dbReference>
<proteinExistence type="predicted"/>
<accession>A0A9N9IZV3</accession>
<reference evidence="1" key="1">
    <citation type="submission" date="2021-06" db="EMBL/GenBank/DDBJ databases">
        <authorList>
            <person name="Kallberg Y."/>
            <person name="Tangrot J."/>
            <person name="Rosling A."/>
        </authorList>
    </citation>
    <scope>NUCLEOTIDE SEQUENCE</scope>
    <source>
        <strain evidence="1">IN212</strain>
    </source>
</reference>
<comment type="caution">
    <text evidence="1">The sequence shown here is derived from an EMBL/GenBank/DDBJ whole genome shotgun (WGS) entry which is preliminary data.</text>
</comment>
<dbReference type="AlphaFoldDB" id="A0A9N9IZV3"/>
<feature type="non-terminal residue" evidence="1">
    <location>
        <position position="86"/>
    </location>
</feature>